<evidence type="ECO:0000256" key="1">
    <source>
        <dbReference type="ARBA" id="ARBA00023125"/>
    </source>
</evidence>
<dbReference type="InterPro" id="IPR014757">
    <property type="entry name" value="Tscrpt_reg_IclR_C"/>
</dbReference>
<evidence type="ECO:0000259" key="3">
    <source>
        <dbReference type="PROSITE" id="PS51078"/>
    </source>
</evidence>
<evidence type="ECO:0000313" key="5">
    <source>
        <dbReference type="Proteomes" id="UP000765224"/>
    </source>
</evidence>
<evidence type="ECO:0000259" key="2">
    <source>
        <dbReference type="PROSITE" id="PS51077"/>
    </source>
</evidence>
<sequence>MNKDRGSDYKTVRGLSRGLALLNALNRLDGGASPTLLAELTGLHRTTVRRLLETLQDEGYVRRSESDDSFRLALKVRELSEGFRDEQWISAIAAPLLAELLQEVVWPTDLCTLDVDAMVVRETTHRFSRLSFHRSMIGRRLPLLQTATGLTYLAFCSDAEREQIVALLAEREGMEFQLARSPSQLDNVLRRVRHLGYGENFMAWNREERIASIAVPVLAGERLLGCLNLVYVAKAMSIEQAAKRYLSALQKTARLIQEKLEASLQPESGVQDVQDNRSTKD</sequence>
<name>A0ABS6PCS0_9PSED</name>
<reference evidence="4 5" key="1">
    <citation type="submission" date="2021-06" db="EMBL/GenBank/DDBJ databases">
        <title>Updating the genus Pseudomonas: Description of 43 new species and partition of the Pseudomonas putida group.</title>
        <authorList>
            <person name="Girard L."/>
            <person name="Lood C."/>
            <person name="Vandamme P."/>
            <person name="Rokni-Zadeh H."/>
            <person name="Van Noort V."/>
            <person name="Hofte M."/>
            <person name="Lavigne R."/>
            <person name="De Mot R."/>
        </authorList>
    </citation>
    <scope>NUCLEOTIDE SEQUENCE [LARGE SCALE GENOMIC DNA]</scope>
    <source>
        <strain evidence="4 5">COR58</strain>
    </source>
</reference>
<dbReference type="Pfam" id="PF09339">
    <property type="entry name" value="HTH_IclR"/>
    <property type="match status" value="1"/>
</dbReference>
<evidence type="ECO:0000313" key="4">
    <source>
        <dbReference type="EMBL" id="MBV4458257.1"/>
    </source>
</evidence>
<dbReference type="RefSeq" id="WP_217891857.1">
    <property type="nucleotide sequence ID" value="NZ_JAHSTS010000001.1"/>
</dbReference>
<dbReference type="InterPro" id="IPR005471">
    <property type="entry name" value="Tscrpt_reg_IclR_N"/>
</dbReference>
<feature type="domain" description="HTH iclR-type" evidence="2">
    <location>
        <begin position="12"/>
        <end position="74"/>
    </location>
</feature>
<proteinExistence type="predicted"/>
<dbReference type="PANTHER" id="PTHR30136">
    <property type="entry name" value="HELIX-TURN-HELIX TRANSCRIPTIONAL REGULATOR, ICLR FAMILY"/>
    <property type="match status" value="1"/>
</dbReference>
<dbReference type="PROSITE" id="PS51077">
    <property type="entry name" value="HTH_ICLR"/>
    <property type="match status" value="1"/>
</dbReference>
<keyword evidence="5" id="KW-1185">Reference proteome</keyword>
<dbReference type="SMART" id="SM00346">
    <property type="entry name" value="HTH_ICLR"/>
    <property type="match status" value="1"/>
</dbReference>
<dbReference type="PANTHER" id="PTHR30136:SF23">
    <property type="entry name" value="DNA-BINDING TRANSCRIPTIONAL ACTIVATOR MHPR"/>
    <property type="match status" value="1"/>
</dbReference>
<protein>
    <submittedName>
        <fullName evidence="4">DNA-binding transcriptional regulator</fullName>
    </submittedName>
</protein>
<comment type="caution">
    <text evidence="4">The sequence shown here is derived from an EMBL/GenBank/DDBJ whole genome shotgun (WGS) entry which is preliminary data.</text>
</comment>
<dbReference type="EMBL" id="JAHSTS010000001">
    <property type="protein sequence ID" value="MBV4458257.1"/>
    <property type="molecule type" value="Genomic_DNA"/>
</dbReference>
<gene>
    <name evidence="4" type="ORF">KVG96_09875</name>
</gene>
<accession>A0ABS6PCS0</accession>
<organism evidence="4 5">
    <name type="scientific">Pseudomonas ekonensis</name>
    <dbReference type="NCBI Taxonomy" id="2842353"/>
    <lineage>
        <taxon>Bacteria</taxon>
        <taxon>Pseudomonadati</taxon>
        <taxon>Pseudomonadota</taxon>
        <taxon>Gammaproteobacteria</taxon>
        <taxon>Pseudomonadales</taxon>
        <taxon>Pseudomonadaceae</taxon>
        <taxon>Pseudomonas</taxon>
    </lineage>
</organism>
<dbReference type="Proteomes" id="UP000765224">
    <property type="component" value="Unassembled WGS sequence"/>
</dbReference>
<dbReference type="Pfam" id="PF01614">
    <property type="entry name" value="IclR_C"/>
    <property type="match status" value="1"/>
</dbReference>
<dbReference type="GO" id="GO:0003677">
    <property type="term" value="F:DNA binding"/>
    <property type="evidence" value="ECO:0007669"/>
    <property type="project" value="UniProtKB-KW"/>
</dbReference>
<feature type="domain" description="IclR-ED" evidence="3">
    <location>
        <begin position="75"/>
        <end position="262"/>
    </location>
</feature>
<dbReference type="NCBIfam" id="NF007341">
    <property type="entry name" value="PRK09834.1-3"/>
    <property type="match status" value="1"/>
</dbReference>
<dbReference type="InterPro" id="IPR050707">
    <property type="entry name" value="HTH_MetabolicPath_Reg"/>
</dbReference>
<keyword evidence="1 4" id="KW-0238">DNA-binding</keyword>
<dbReference type="PROSITE" id="PS51078">
    <property type="entry name" value="ICLR_ED"/>
    <property type="match status" value="1"/>
</dbReference>